<evidence type="ECO:0000256" key="2">
    <source>
        <dbReference type="ARBA" id="ARBA00022517"/>
    </source>
</evidence>
<dbReference type="PANTHER" id="PTHR33317:SF4">
    <property type="entry name" value="POLYNUCLEOTIDYL TRANSFERASE, RIBONUCLEASE H-LIKE SUPERFAMILY PROTEIN"/>
    <property type="match status" value="1"/>
</dbReference>
<dbReference type="Proteomes" id="UP001295423">
    <property type="component" value="Unassembled WGS sequence"/>
</dbReference>
<sequence length="230" mass="25810">MSAAAAITKESCQLLGIKSVGVDYGLVRTGVAATIGYEPTPLKILSNLNNTEVSQHVVQMCRAEQASQVIVGLPLHKNGTEANQTTITRMFAAELADHVIKNLGPSVSVLLFDERYTSKEAAARAHSKDPNRNLQGQLDAVAACIILESYYNDNGHGAELVEVDPTLYEECVNVWEEKRIHEEKRLQEEMRDRDARRAWRKEAMERDRTMEETASTNTNTKKKKKKRKKK</sequence>
<dbReference type="Gene3D" id="3.30.420.140">
    <property type="entry name" value="YqgF/RNase H-like domain"/>
    <property type="match status" value="1"/>
</dbReference>
<evidence type="ECO:0000256" key="3">
    <source>
        <dbReference type="ARBA" id="ARBA00022722"/>
    </source>
</evidence>
<dbReference type="InterPro" id="IPR005227">
    <property type="entry name" value="YqgF"/>
</dbReference>
<accession>A0AAD2CDF7</accession>
<feature type="compositionally biased region" description="Basic and acidic residues" evidence="5">
    <location>
        <begin position="187"/>
        <end position="211"/>
    </location>
</feature>
<dbReference type="GO" id="GO:0016787">
    <property type="term" value="F:hydrolase activity"/>
    <property type="evidence" value="ECO:0007669"/>
    <property type="project" value="UniProtKB-KW"/>
</dbReference>
<dbReference type="SUPFAM" id="SSF53098">
    <property type="entry name" value="Ribonuclease H-like"/>
    <property type="match status" value="1"/>
</dbReference>
<feature type="compositionally biased region" description="Basic residues" evidence="5">
    <location>
        <begin position="220"/>
        <end position="230"/>
    </location>
</feature>
<keyword evidence="8" id="KW-1185">Reference proteome</keyword>
<evidence type="ECO:0000313" key="7">
    <source>
        <dbReference type="EMBL" id="CAJ1930292.1"/>
    </source>
</evidence>
<reference evidence="7" key="1">
    <citation type="submission" date="2023-08" db="EMBL/GenBank/DDBJ databases">
        <authorList>
            <person name="Audoor S."/>
            <person name="Bilcke G."/>
        </authorList>
    </citation>
    <scope>NUCLEOTIDE SEQUENCE</scope>
</reference>
<dbReference type="HAMAP" id="MF_00651">
    <property type="entry name" value="Nuclease_YqgF"/>
    <property type="match status" value="1"/>
</dbReference>
<feature type="domain" description="YqgF/RNase H-like" evidence="6">
    <location>
        <begin position="17"/>
        <end position="121"/>
    </location>
</feature>
<evidence type="ECO:0000313" key="8">
    <source>
        <dbReference type="Proteomes" id="UP001295423"/>
    </source>
</evidence>
<gene>
    <name evidence="7" type="ORF">CYCCA115_LOCUS1892</name>
</gene>
<dbReference type="GO" id="GO:0004518">
    <property type="term" value="F:nuclease activity"/>
    <property type="evidence" value="ECO:0007669"/>
    <property type="project" value="UniProtKB-KW"/>
</dbReference>
<dbReference type="EMBL" id="CAKOGP040000113">
    <property type="protein sequence ID" value="CAJ1930292.1"/>
    <property type="molecule type" value="Genomic_DNA"/>
</dbReference>
<keyword evidence="4" id="KW-0378">Hydrolase</keyword>
<dbReference type="AlphaFoldDB" id="A0AAD2CDF7"/>
<feature type="region of interest" description="Disordered" evidence="5">
    <location>
        <begin position="187"/>
        <end position="230"/>
    </location>
</feature>
<dbReference type="SMART" id="SM00732">
    <property type="entry name" value="YqgFc"/>
    <property type="match status" value="1"/>
</dbReference>
<name>A0AAD2CDF7_9STRA</name>
<dbReference type="CDD" id="cd16964">
    <property type="entry name" value="YqgF"/>
    <property type="match status" value="1"/>
</dbReference>
<evidence type="ECO:0000256" key="1">
    <source>
        <dbReference type="ARBA" id="ARBA00022490"/>
    </source>
</evidence>
<keyword evidence="2" id="KW-0690">Ribosome biogenesis</keyword>
<dbReference type="NCBIfam" id="TIGR00250">
    <property type="entry name" value="RNAse_H_YqgF"/>
    <property type="match status" value="1"/>
</dbReference>
<comment type="caution">
    <text evidence="7">The sequence shown here is derived from an EMBL/GenBank/DDBJ whole genome shotgun (WGS) entry which is preliminary data.</text>
</comment>
<dbReference type="Pfam" id="PF03652">
    <property type="entry name" value="RuvX"/>
    <property type="match status" value="1"/>
</dbReference>
<keyword evidence="3" id="KW-0540">Nuclease</keyword>
<keyword evidence="1" id="KW-0963">Cytoplasm</keyword>
<organism evidence="7 8">
    <name type="scientific">Cylindrotheca closterium</name>
    <dbReference type="NCBI Taxonomy" id="2856"/>
    <lineage>
        <taxon>Eukaryota</taxon>
        <taxon>Sar</taxon>
        <taxon>Stramenopiles</taxon>
        <taxon>Ochrophyta</taxon>
        <taxon>Bacillariophyta</taxon>
        <taxon>Bacillariophyceae</taxon>
        <taxon>Bacillariophycidae</taxon>
        <taxon>Bacillariales</taxon>
        <taxon>Bacillariaceae</taxon>
        <taxon>Cylindrotheca</taxon>
    </lineage>
</organism>
<dbReference type="InterPro" id="IPR037027">
    <property type="entry name" value="YqgF/RNaseH-like_dom_sf"/>
</dbReference>
<dbReference type="InterPro" id="IPR012337">
    <property type="entry name" value="RNaseH-like_sf"/>
</dbReference>
<proteinExistence type="inferred from homology"/>
<protein>
    <recommendedName>
        <fullName evidence="6">YqgF/RNase H-like domain-containing protein</fullName>
    </recommendedName>
</protein>
<evidence type="ECO:0000256" key="5">
    <source>
        <dbReference type="SAM" id="MobiDB-lite"/>
    </source>
</evidence>
<dbReference type="GO" id="GO:0000967">
    <property type="term" value="P:rRNA 5'-end processing"/>
    <property type="evidence" value="ECO:0007669"/>
    <property type="project" value="TreeGrafter"/>
</dbReference>
<evidence type="ECO:0000259" key="6">
    <source>
        <dbReference type="SMART" id="SM00732"/>
    </source>
</evidence>
<dbReference type="PANTHER" id="PTHR33317">
    <property type="entry name" value="POLYNUCLEOTIDYL TRANSFERASE, RIBONUCLEASE H-LIKE SUPERFAMILY PROTEIN"/>
    <property type="match status" value="1"/>
</dbReference>
<evidence type="ECO:0000256" key="4">
    <source>
        <dbReference type="ARBA" id="ARBA00022801"/>
    </source>
</evidence>
<dbReference type="InterPro" id="IPR006641">
    <property type="entry name" value="YqgF/RNaseH-like_dom"/>
</dbReference>